<gene>
    <name evidence="1" type="ORF">CDL12_30354</name>
</gene>
<name>A0A2G9FVS7_9LAMI</name>
<reference evidence="2" key="1">
    <citation type="journal article" date="2018" name="Gigascience">
        <title>Genome assembly of the Pink Ipe (Handroanthus impetiginosus, Bignoniaceae), a highly valued, ecologically keystone Neotropical timber forest tree.</title>
        <authorList>
            <person name="Silva-Junior O.B."/>
            <person name="Grattapaglia D."/>
            <person name="Novaes E."/>
            <person name="Collevatti R.G."/>
        </authorList>
    </citation>
    <scope>NUCLEOTIDE SEQUENCE [LARGE SCALE GENOMIC DNA]</scope>
    <source>
        <strain evidence="2">cv. UFG-1</strain>
    </source>
</reference>
<protein>
    <submittedName>
        <fullName evidence="1">Uncharacterized protein</fullName>
    </submittedName>
</protein>
<dbReference type="PANTHER" id="PTHR48218">
    <property type="entry name" value="F-BOX DOMAIN CONTAINING PROTEIN"/>
    <property type="match status" value="1"/>
</dbReference>
<dbReference type="AlphaFoldDB" id="A0A2G9FVS7"/>
<comment type="caution">
    <text evidence="1">The sequence shown here is derived from an EMBL/GenBank/DDBJ whole genome shotgun (WGS) entry which is preliminary data.</text>
</comment>
<dbReference type="STRING" id="429701.A0A2G9FVS7"/>
<dbReference type="OrthoDB" id="3219396at2759"/>
<evidence type="ECO:0000313" key="2">
    <source>
        <dbReference type="Proteomes" id="UP000231279"/>
    </source>
</evidence>
<dbReference type="PANTHER" id="PTHR48218:SF3">
    <property type="entry name" value="OS07G0170800 PROTEIN"/>
    <property type="match status" value="1"/>
</dbReference>
<dbReference type="Proteomes" id="UP000231279">
    <property type="component" value="Unassembled WGS sequence"/>
</dbReference>
<accession>A0A2G9FVS7</accession>
<organism evidence="1 2">
    <name type="scientific">Handroanthus impetiginosus</name>
    <dbReference type="NCBI Taxonomy" id="429701"/>
    <lineage>
        <taxon>Eukaryota</taxon>
        <taxon>Viridiplantae</taxon>
        <taxon>Streptophyta</taxon>
        <taxon>Embryophyta</taxon>
        <taxon>Tracheophyta</taxon>
        <taxon>Spermatophyta</taxon>
        <taxon>Magnoliopsida</taxon>
        <taxon>eudicotyledons</taxon>
        <taxon>Gunneridae</taxon>
        <taxon>Pentapetalae</taxon>
        <taxon>asterids</taxon>
        <taxon>lamiids</taxon>
        <taxon>Lamiales</taxon>
        <taxon>Bignoniaceae</taxon>
        <taxon>Crescentiina</taxon>
        <taxon>Tabebuia alliance</taxon>
        <taxon>Handroanthus</taxon>
    </lineage>
</organism>
<proteinExistence type="predicted"/>
<keyword evidence="2" id="KW-1185">Reference proteome</keyword>
<dbReference type="EMBL" id="NKXS01010637">
    <property type="protein sequence ID" value="PIM97178.1"/>
    <property type="molecule type" value="Genomic_DNA"/>
</dbReference>
<sequence>MKHELEQFPKTKGRLRISYRTKIPYASLQAAPEYWRNLDPYWVGDGPPMRRYFHPDGTVTADPDDKAWGGHESAATIVTGSFADGKIREHYVRINRWPQLSVQRRPDWTWVLSNHLYIYTSIPDPHKPDGTGPFFPVF</sequence>
<evidence type="ECO:0000313" key="1">
    <source>
        <dbReference type="EMBL" id="PIM97178.1"/>
    </source>
</evidence>